<sequence>MDFPVSIKGVLIIDGKALLLKNERNEWDLPGGRIELGETPENCLVREFQEETSVNVKIKEIIDSYLFEVIPGKHVFIVTYGCELRCNFSPKISYEHQEIGLHAIDDLQNIHIPVGYARSISNWTKIRTI</sequence>
<keyword evidence="5" id="KW-1185">Reference proteome</keyword>
<dbReference type="InterPro" id="IPR000086">
    <property type="entry name" value="NUDIX_hydrolase_dom"/>
</dbReference>
<dbReference type="PANTHER" id="PTHR43736">
    <property type="entry name" value="ADP-RIBOSE PYROPHOSPHATASE"/>
    <property type="match status" value="1"/>
</dbReference>
<dbReference type="OrthoDB" id="9787476at2"/>
<feature type="domain" description="Nudix hydrolase" evidence="3">
    <location>
        <begin position="2"/>
        <end position="126"/>
    </location>
</feature>
<dbReference type="GO" id="GO:0016787">
    <property type="term" value="F:hydrolase activity"/>
    <property type="evidence" value="ECO:0007669"/>
    <property type="project" value="UniProtKB-KW"/>
</dbReference>
<protein>
    <recommendedName>
        <fullName evidence="3">Nudix hydrolase domain-containing protein</fullName>
    </recommendedName>
</protein>
<dbReference type="EMBL" id="AP018227">
    <property type="protein sequence ID" value="BAY80743.1"/>
    <property type="molecule type" value="Genomic_DNA"/>
</dbReference>
<organism evidence="4 5">
    <name type="scientific">Calothrix parasitica NIES-267</name>
    <dbReference type="NCBI Taxonomy" id="1973488"/>
    <lineage>
        <taxon>Bacteria</taxon>
        <taxon>Bacillati</taxon>
        <taxon>Cyanobacteriota</taxon>
        <taxon>Cyanophyceae</taxon>
        <taxon>Nostocales</taxon>
        <taxon>Calotrichaceae</taxon>
        <taxon>Calothrix</taxon>
    </lineage>
</organism>
<dbReference type="Proteomes" id="UP000218418">
    <property type="component" value="Chromosome"/>
</dbReference>
<keyword evidence="2" id="KW-0378">Hydrolase</keyword>
<dbReference type="InterPro" id="IPR020476">
    <property type="entry name" value="Nudix_hydrolase"/>
</dbReference>
<evidence type="ECO:0000313" key="5">
    <source>
        <dbReference type="Proteomes" id="UP000218418"/>
    </source>
</evidence>
<reference evidence="4 5" key="1">
    <citation type="submission" date="2017-06" db="EMBL/GenBank/DDBJ databases">
        <title>Genome sequencing of cyanobaciteial culture collection at National Institute for Environmental Studies (NIES).</title>
        <authorList>
            <person name="Hirose Y."/>
            <person name="Shimura Y."/>
            <person name="Fujisawa T."/>
            <person name="Nakamura Y."/>
            <person name="Kawachi M."/>
        </authorList>
    </citation>
    <scope>NUCLEOTIDE SEQUENCE [LARGE SCALE GENOMIC DNA]</scope>
    <source>
        <strain evidence="4 5">NIES-267</strain>
    </source>
</reference>
<dbReference type="PROSITE" id="PS51462">
    <property type="entry name" value="NUDIX"/>
    <property type="match status" value="1"/>
</dbReference>
<dbReference type="PANTHER" id="PTHR43736:SF1">
    <property type="entry name" value="DIHYDRONEOPTERIN TRIPHOSPHATE DIPHOSPHATASE"/>
    <property type="match status" value="1"/>
</dbReference>
<proteinExistence type="inferred from homology"/>
<dbReference type="AlphaFoldDB" id="A0A1Z4LHN8"/>
<gene>
    <name evidence="4" type="ORF">NIES267_02000</name>
</gene>
<dbReference type="InterPro" id="IPR015797">
    <property type="entry name" value="NUDIX_hydrolase-like_dom_sf"/>
</dbReference>
<dbReference type="CDD" id="cd04699">
    <property type="entry name" value="NUDIX_MutT_Nudt1"/>
    <property type="match status" value="1"/>
</dbReference>
<dbReference type="SUPFAM" id="SSF55811">
    <property type="entry name" value="Nudix"/>
    <property type="match status" value="1"/>
</dbReference>
<accession>A0A1Z4LHN8</accession>
<evidence type="ECO:0000313" key="4">
    <source>
        <dbReference type="EMBL" id="BAY80743.1"/>
    </source>
</evidence>
<name>A0A1Z4LHN8_9CYAN</name>
<evidence type="ECO:0000259" key="3">
    <source>
        <dbReference type="PROSITE" id="PS51462"/>
    </source>
</evidence>
<dbReference type="Gene3D" id="3.90.79.10">
    <property type="entry name" value="Nucleoside Triphosphate Pyrophosphohydrolase"/>
    <property type="match status" value="1"/>
</dbReference>
<comment type="similarity">
    <text evidence="1">Belongs to the Nudix hydrolase family.</text>
</comment>
<dbReference type="PRINTS" id="PR00502">
    <property type="entry name" value="NUDIXFAMILY"/>
</dbReference>
<evidence type="ECO:0000256" key="1">
    <source>
        <dbReference type="ARBA" id="ARBA00005582"/>
    </source>
</evidence>
<evidence type="ECO:0000256" key="2">
    <source>
        <dbReference type="ARBA" id="ARBA00022801"/>
    </source>
</evidence>
<dbReference type="Pfam" id="PF00293">
    <property type="entry name" value="NUDIX"/>
    <property type="match status" value="1"/>
</dbReference>